<dbReference type="OrthoDB" id="2204947at2759"/>
<protein>
    <submittedName>
        <fullName evidence="1">Uncharacterized protein</fullName>
    </submittedName>
</protein>
<gene>
    <name evidence="1" type="ORF">HMPREF1544_10337</name>
</gene>
<dbReference type="AlphaFoldDB" id="S2IYP6"/>
<organism evidence="1 2">
    <name type="scientific">Mucor circinelloides f. circinelloides (strain 1006PhL)</name>
    <name type="common">Mucormycosis agent</name>
    <name type="synonym">Calyptromyces circinelloides</name>
    <dbReference type="NCBI Taxonomy" id="1220926"/>
    <lineage>
        <taxon>Eukaryota</taxon>
        <taxon>Fungi</taxon>
        <taxon>Fungi incertae sedis</taxon>
        <taxon>Mucoromycota</taxon>
        <taxon>Mucoromycotina</taxon>
        <taxon>Mucoromycetes</taxon>
        <taxon>Mucorales</taxon>
        <taxon>Mucorineae</taxon>
        <taxon>Mucoraceae</taxon>
        <taxon>Mucor</taxon>
    </lineage>
</organism>
<reference evidence="2" key="1">
    <citation type="submission" date="2013-05" db="EMBL/GenBank/DDBJ databases">
        <title>The Genome sequence of Mucor circinelloides f. circinelloides 1006PhL.</title>
        <authorList>
            <consortium name="The Broad Institute Genomics Platform"/>
            <person name="Cuomo C."/>
            <person name="Earl A."/>
            <person name="Findley K."/>
            <person name="Lee S.C."/>
            <person name="Walker B."/>
            <person name="Young S."/>
            <person name="Zeng Q."/>
            <person name="Gargeya S."/>
            <person name="Fitzgerald M."/>
            <person name="Haas B."/>
            <person name="Abouelleil A."/>
            <person name="Allen A.W."/>
            <person name="Alvarado L."/>
            <person name="Arachchi H.M."/>
            <person name="Berlin A.M."/>
            <person name="Chapman S.B."/>
            <person name="Gainer-Dewar J."/>
            <person name="Goldberg J."/>
            <person name="Griggs A."/>
            <person name="Gujja S."/>
            <person name="Hansen M."/>
            <person name="Howarth C."/>
            <person name="Imamovic A."/>
            <person name="Ireland A."/>
            <person name="Larimer J."/>
            <person name="McCowan C."/>
            <person name="Murphy C."/>
            <person name="Pearson M."/>
            <person name="Poon T.W."/>
            <person name="Priest M."/>
            <person name="Roberts A."/>
            <person name="Saif S."/>
            <person name="Shea T."/>
            <person name="Sisk P."/>
            <person name="Sykes S."/>
            <person name="Wortman J."/>
            <person name="Nusbaum C."/>
            <person name="Birren B."/>
        </authorList>
    </citation>
    <scope>NUCLEOTIDE SEQUENCE [LARGE SCALE GENOMIC DNA]</scope>
    <source>
        <strain evidence="2">1006PhL</strain>
    </source>
</reference>
<keyword evidence="2" id="KW-1185">Reference proteome</keyword>
<dbReference type="EMBL" id="KE124093">
    <property type="protein sequence ID" value="EPB82901.1"/>
    <property type="molecule type" value="Genomic_DNA"/>
</dbReference>
<dbReference type="VEuPathDB" id="FungiDB:HMPREF1544_10337"/>
<sequence>MYYRLVQYMVNSAIALLRSGVSIRKVALKISLIRKVTKDPVSNAAKVTKLLEKHHRIKVNPGTVLRVVLREAG</sequence>
<evidence type="ECO:0000313" key="1">
    <source>
        <dbReference type="EMBL" id="EPB82901.1"/>
    </source>
</evidence>
<dbReference type="Proteomes" id="UP000014254">
    <property type="component" value="Unassembled WGS sequence"/>
</dbReference>
<proteinExistence type="predicted"/>
<name>S2IYP6_MUCC1</name>
<dbReference type="InParanoid" id="S2IYP6"/>
<accession>S2IYP6</accession>
<evidence type="ECO:0000313" key="2">
    <source>
        <dbReference type="Proteomes" id="UP000014254"/>
    </source>
</evidence>